<reference evidence="1 2" key="1">
    <citation type="submission" date="2020-03" db="EMBL/GenBank/DDBJ databases">
        <title>Draft genome of Streptomyces sp. ventii, isolated from the Axial Seamount in the Pacific Ocean, and resequencing of the two type strains Streptomyces lonarensis strain NCL 716 and Streptomyces bohaiensis strain 11A07.</title>
        <authorList>
            <person name="Loughran R.M."/>
            <person name="Pfannmuller K.M."/>
            <person name="Wasson B.J."/>
            <person name="Deadmond M.C."/>
            <person name="Paddock B.E."/>
            <person name="Koyack M.J."/>
            <person name="Gallegos D.A."/>
            <person name="Mitchell E.A."/>
            <person name="Ushijima B."/>
            <person name="Saw J.H."/>
            <person name="Mcphail K.L."/>
            <person name="Videau P."/>
        </authorList>
    </citation>
    <scope>NUCLEOTIDE SEQUENCE [LARGE SCALE GENOMIC DNA]</scope>
    <source>
        <strain evidence="2">5675061</strain>
    </source>
</reference>
<sequence length="78" mass="8327">MDIDDGVISMEARTSAQLNRRQSLTDAAAGVYRSAPCHIGQHAECPDALPQGAETNSHRDDSPPGVTFERCVCTCSHA</sequence>
<dbReference type="Proteomes" id="UP000746503">
    <property type="component" value="Unassembled WGS sequence"/>
</dbReference>
<evidence type="ECO:0000313" key="2">
    <source>
        <dbReference type="Proteomes" id="UP000746503"/>
    </source>
</evidence>
<comment type="caution">
    <text evidence="1">The sequence shown here is derived from an EMBL/GenBank/DDBJ whole genome shotgun (WGS) entry which is preliminary data.</text>
</comment>
<keyword evidence="2" id="KW-1185">Reference proteome</keyword>
<organism evidence="1 2">
    <name type="scientific">Streptomyces spiramenti</name>
    <dbReference type="NCBI Taxonomy" id="2720606"/>
    <lineage>
        <taxon>Bacteria</taxon>
        <taxon>Bacillati</taxon>
        <taxon>Actinomycetota</taxon>
        <taxon>Actinomycetes</taxon>
        <taxon>Kitasatosporales</taxon>
        <taxon>Streptomycetaceae</taxon>
        <taxon>Streptomyces</taxon>
    </lineage>
</organism>
<evidence type="ECO:0000313" key="1">
    <source>
        <dbReference type="EMBL" id="NJP66030.1"/>
    </source>
</evidence>
<name>A0ABX1ALT1_9ACTN</name>
<dbReference type="RefSeq" id="WP_167932554.1">
    <property type="nucleotide sequence ID" value="NZ_JAAVJB010000033.1"/>
</dbReference>
<gene>
    <name evidence="1" type="ORF">HCJ92_06925</name>
</gene>
<accession>A0ABX1ALT1</accession>
<proteinExistence type="predicted"/>
<protein>
    <submittedName>
        <fullName evidence="1">Uncharacterized protein</fullName>
    </submittedName>
</protein>
<dbReference type="EMBL" id="JAAVJB010000033">
    <property type="protein sequence ID" value="NJP66030.1"/>
    <property type="molecule type" value="Genomic_DNA"/>
</dbReference>